<proteinExistence type="predicted"/>
<dbReference type="RefSeq" id="WP_045946688.1">
    <property type="nucleotide sequence ID" value="NZ_JZWV01000160.1"/>
</dbReference>
<feature type="transmembrane region" description="Helical" evidence="1">
    <location>
        <begin position="63"/>
        <end position="82"/>
    </location>
</feature>
<gene>
    <name evidence="2" type="ORF">VR44_08005</name>
</gene>
<name>A0A0F4JRJ3_9ACTN</name>
<keyword evidence="1" id="KW-1133">Transmembrane helix</keyword>
<reference evidence="2 3" key="1">
    <citation type="submission" date="2015-02" db="EMBL/GenBank/DDBJ databases">
        <authorList>
            <person name="Ju K.-S."/>
            <person name="Doroghazi J.R."/>
            <person name="Metcalf W."/>
        </authorList>
    </citation>
    <scope>NUCLEOTIDE SEQUENCE [LARGE SCALE GENOMIC DNA]</scope>
    <source>
        <strain evidence="2 3">NRRL ISP-5550</strain>
    </source>
</reference>
<evidence type="ECO:0000256" key="1">
    <source>
        <dbReference type="SAM" id="Phobius"/>
    </source>
</evidence>
<dbReference type="AlphaFoldDB" id="A0A0F4JRJ3"/>
<sequence length="88" mass="9572">MRDSYARGESITAQRHSRIMQKADAIQFRQRREDEETSVVLGRTSLAASLMAVSFAGAFPGAVISHALGLISVVPGLVTVFLRIKNRG</sequence>
<dbReference type="PATRIC" id="fig|68223.7.peg.4426"/>
<dbReference type="Proteomes" id="UP000033551">
    <property type="component" value="Unassembled WGS sequence"/>
</dbReference>
<protein>
    <submittedName>
        <fullName evidence="2">Uncharacterized protein</fullName>
    </submittedName>
</protein>
<keyword evidence="1" id="KW-0472">Membrane</keyword>
<accession>A0A0F4JRJ3</accession>
<evidence type="ECO:0000313" key="2">
    <source>
        <dbReference type="EMBL" id="KJY36444.1"/>
    </source>
</evidence>
<comment type="caution">
    <text evidence="2">The sequence shown here is derived from an EMBL/GenBank/DDBJ whole genome shotgun (WGS) entry which is preliminary data.</text>
</comment>
<dbReference type="EMBL" id="JZWV01000160">
    <property type="protein sequence ID" value="KJY36444.1"/>
    <property type="molecule type" value="Genomic_DNA"/>
</dbReference>
<organism evidence="2 3">
    <name type="scientific">Streptomyces katrae</name>
    <dbReference type="NCBI Taxonomy" id="68223"/>
    <lineage>
        <taxon>Bacteria</taxon>
        <taxon>Bacillati</taxon>
        <taxon>Actinomycetota</taxon>
        <taxon>Actinomycetes</taxon>
        <taxon>Kitasatosporales</taxon>
        <taxon>Streptomycetaceae</taxon>
        <taxon>Streptomyces</taxon>
    </lineage>
</organism>
<keyword evidence="3" id="KW-1185">Reference proteome</keyword>
<evidence type="ECO:0000313" key="3">
    <source>
        <dbReference type="Proteomes" id="UP000033551"/>
    </source>
</evidence>
<feature type="transmembrane region" description="Helical" evidence="1">
    <location>
        <begin position="39"/>
        <end position="57"/>
    </location>
</feature>
<keyword evidence="1" id="KW-0812">Transmembrane</keyword>